<dbReference type="GO" id="GO:0003677">
    <property type="term" value="F:DNA binding"/>
    <property type="evidence" value="ECO:0007669"/>
    <property type="project" value="UniProtKB-KW"/>
</dbReference>
<evidence type="ECO:0000256" key="2">
    <source>
        <dbReference type="ARBA" id="ARBA00022908"/>
    </source>
</evidence>
<dbReference type="InterPro" id="IPR013762">
    <property type="entry name" value="Integrase-like_cat_sf"/>
</dbReference>
<dbReference type="Gene3D" id="1.10.150.130">
    <property type="match status" value="1"/>
</dbReference>
<dbReference type="GO" id="GO:0015074">
    <property type="term" value="P:DNA integration"/>
    <property type="evidence" value="ECO:0007669"/>
    <property type="project" value="UniProtKB-KW"/>
</dbReference>
<dbReference type="EMBL" id="DNAN01000505">
    <property type="protein sequence ID" value="HAW76895.1"/>
    <property type="molecule type" value="Genomic_DNA"/>
</dbReference>
<dbReference type="InterPro" id="IPR011010">
    <property type="entry name" value="DNA_brk_join_enz"/>
</dbReference>
<dbReference type="InterPro" id="IPR038488">
    <property type="entry name" value="Integrase_DNA-bd_sf"/>
</dbReference>
<dbReference type="GO" id="GO:0006310">
    <property type="term" value="P:DNA recombination"/>
    <property type="evidence" value="ECO:0007669"/>
    <property type="project" value="UniProtKB-KW"/>
</dbReference>
<evidence type="ECO:0000256" key="1">
    <source>
        <dbReference type="ARBA" id="ARBA00008857"/>
    </source>
</evidence>
<dbReference type="AlphaFoldDB" id="A0A350P6H8"/>
<feature type="non-terminal residue" evidence="6">
    <location>
        <position position="284"/>
    </location>
</feature>
<evidence type="ECO:0000256" key="3">
    <source>
        <dbReference type="ARBA" id="ARBA00023125"/>
    </source>
</evidence>
<dbReference type="InterPro" id="IPR002104">
    <property type="entry name" value="Integrase_catalytic"/>
</dbReference>
<evidence type="ECO:0000259" key="5">
    <source>
        <dbReference type="PROSITE" id="PS51898"/>
    </source>
</evidence>
<accession>A0A350P6H8</accession>
<proteinExistence type="inferred from homology"/>
<dbReference type="PANTHER" id="PTHR30629:SF2">
    <property type="entry name" value="PROPHAGE INTEGRASE INTS-RELATED"/>
    <property type="match status" value="1"/>
</dbReference>
<reference evidence="6 7" key="1">
    <citation type="journal article" date="2018" name="Nat. Biotechnol.">
        <title>A standardized bacterial taxonomy based on genome phylogeny substantially revises the tree of life.</title>
        <authorList>
            <person name="Parks D.H."/>
            <person name="Chuvochina M."/>
            <person name="Waite D.W."/>
            <person name="Rinke C."/>
            <person name="Skarshewski A."/>
            <person name="Chaumeil P.A."/>
            <person name="Hugenholtz P."/>
        </authorList>
    </citation>
    <scope>NUCLEOTIDE SEQUENCE [LARGE SCALE GENOMIC DNA]</scope>
    <source>
        <strain evidence="6">UBA11978</strain>
    </source>
</reference>
<keyword evidence="4" id="KW-0233">DNA recombination</keyword>
<dbReference type="PROSITE" id="PS51898">
    <property type="entry name" value="TYR_RECOMBINASE"/>
    <property type="match status" value="1"/>
</dbReference>
<dbReference type="InterPro" id="IPR050808">
    <property type="entry name" value="Phage_Integrase"/>
</dbReference>
<organism evidence="6 7">
    <name type="scientific">Alteromonas australica</name>
    <dbReference type="NCBI Taxonomy" id="589873"/>
    <lineage>
        <taxon>Bacteria</taxon>
        <taxon>Pseudomonadati</taxon>
        <taxon>Pseudomonadota</taxon>
        <taxon>Gammaproteobacteria</taxon>
        <taxon>Alteromonadales</taxon>
        <taxon>Alteromonadaceae</taxon>
        <taxon>Alteromonas/Salinimonas group</taxon>
        <taxon>Alteromonas</taxon>
    </lineage>
</organism>
<dbReference type="SUPFAM" id="SSF56349">
    <property type="entry name" value="DNA breaking-rejoining enzymes"/>
    <property type="match status" value="1"/>
</dbReference>
<dbReference type="Gene3D" id="1.10.443.10">
    <property type="entry name" value="Intergrase catalytic core"/>
    <property type="match status" value="1"/>
</dbReference>
<keyword evidence="3" id="KW-0238">DNA-binding</keyword>
<evidence type="ECO:0000313" key="6">
    <source>
        <dbReference type="EMBL" id="HAW76895.1"/>
    </source>
</evidence>
<dbReference type="PANTHER" id="PTHR30629">
    <property type="entry name" value="PROPHAGE INTEGRASE"/>
    <property type="match status" value="1"/>
</dbReference>
<dbReference type="Gene3D" id="3.30.160.390">
    <property type="entry name" value="Integrase, DNA-binding domain"/>
    <property type="match status" value="1"/>
</dbReference>
<dbReference type="InterPro" id="IPR010998">
    <property type="entry name" value="Integrase_recombinase_N"/>
</dbReference>
<comment type="caution">
    <text evidence="6">The sequence shown here is derived from an EMBL/GenBank/DDBJ whole genome shotgun (WGS) entry which is preliminary data.</text>
</comment>
<dbReference type="Proteomes" id="UP000263517">
    <property type="component" value="Unassembled WGS sequence"/>
</dbReference>
<keyword evidence="2" id="KW-0229">DNA integration</keyword>
<protein>
    <recommendedName>
        <fullName evidence="5">Tyr recombinase domain-containing protein</fullName>
    </recommendedName>
</protein>
<comment type="similarity">
    <text evidence="1">Belongs to the 'phage' integrase family.</text>
</comment>
<gene>
    <name evidence="6" type="ORF">DCW74_14325</name>
</gene>
<name>A0A350P6H8_9ALTE</name>
<evidence type="ECO:0000313" key="7">
    <source>
        <dbReference type="Proteomes" id="UP000263517"/>
    </source>
</evidence>
<sequence>MAQVMTQAKFDSLKPKAKPYRVAVGHNVWVNITPTNFKTFIYRKMKHRKKMVITLGSSQGMELHDALTTGSLYNKLLANGEHLPTAIKRSAYQTMTWREAAEKYLSQRNDISAGRVKKMRKVVITDMTDEFNDRPIASVDKTHIKEAILPFWDMPTAKERLSNIAAVWYFGVSEIDADVPVSTKMEEIKRTLPKKAKRAVKHLGQLSFADLQQWLANLDGNNQLKKRDKVAAEIILLTNKRPSEITLGEWDEIDFENATWTIPAARLKSSDKDHVMPLSSRVIE</sequence>
<feature type="domain" description="Tyr recombinase" evidence="5">
    <location>
        <begin position="201"/>
        <end position="284"/>
    </location>
</feature>
<evidence type="ECO:0000256" key="4">
    <source>
        <dbReference type="ARBA" id="ARBA00023172"/>
    </source>
</evidence>